<dbReference type="AlphaFoldDB" id="A0A382FED1"/>
<protein>
    <submittedName>
        <fullName evidence="1">Uncharacterized protein</fullName>
    </submittedName>
</protein>
<proteinExistence type="predicted"/>
<feature type="non-terminal residue" evidence="1">
    <location>
        <position position="49"/>
    </location>
</feature>
<organism evidence="1">
    <name type="scientific">marine metagenome</name>
    <dbReference type="NCBI Taxonomy" id="408172"/>
    <lineage>
        <taxon>unclassified sequences</taxon>
        <taxon>metagenomes</taxon>
        <taxon>ecological metagenomes</taxon>
    </lineage>
</organism>
<sequence>MQIKTRIAIFIFIATLGYSSFATAQEQVNQTSDLNSILKLAEMGDKRAV</sequence>
<reference evidence="1" key="1">
    <citation type="submission" date="2018-05" db="EMBL/GenBank/DDBJ databases">
        <authorList>
            <person name="Lanie J.A."/>
            <person name="Ng W.-L."/>
            <person name="Kazmierczak K.M."/>
            <person name="Andrzejewski T.M."/>
            <person name="Davidsen T.M."/>
            <person name="Wayne K.J."/>
            <person name="Tettelin H."/>
            <person name="Glass J.I."/>
            <person name="Rusch D."/>
            <person name="Podicherti R."/>
            <person name="Tsui H.-C.T."/>
            <person name="Winkler M.E."/>
        </authorList>
    </citation>
    <scope>NUCLEOTIDE SEQUENCE</scope>
</reference>
<evidence type="ECO:0000313" key="1">
    <source>
        <dbReference type="EMBL" id="SVB60684.1"/>
    </source>
</evidence>
<gene>
    <name evidence="1" type="ORF">METZ01_LOCUS213538</name>
</gene>
<name>A0A382FED1_9ZZZZ</name>
<accession>A0A382FED1</accession>
<dbReference type="EMBL" id="UINC01049205">
    <property type="protein sequence ID" value="SVB60684.1"/>
    <property type="molecule type" value="Genomic_DNA"/>
</dbReference>